<dbReference type="Proteomes" id="UP000297229">
    <property type="component" value="Unassembled WGS sequence"/>
</dbReference>
<keyword evidence="2" id="KW-1185">Reference proteome</keyword>
<accession>A0A4Z1KGW1</accession>
<dbReference type="EMBL" id="PQXM01000002">
    <property type="protein sequence ID" value="TGO80697.1"/>
    <property type="molecule type" value="Genomic_DNA"/>
</dbReference>
<proteinExistence type="predicted"/>
<protein>
    <submittedName>
        <fullName evidence="1">Uncharacterized protein</fullName>
    </submittedName>
</protein>
<dbReference type="AlphaFoldDB" id="A0A4Z1KGW1"/>
<evidence type="ECO:0000313" key="2">
    <source>
        <dbReference type="Proteomes" id="UP000297229"/>
    </source>
</evidence>
<name>A0A4Z1KGW1_9HELO</name>
<gene>
    <name evidence="1" type="ORF">BELL_0002g00190</name>
</gene>
<organism evidence="1 2">
    <name type="scientific">Botrytis elliptica</name>
    <dbReference type="NCBI Taxonomy" id="278938"/>
    <lineage>
        <taxon>Eukaryota</taxon>
        <taxon>Fungi</taxon>
        <taxon>Dikarya</taxon>
        <taxon>Ascomycota</taxon>
        <taxon>Pezizomycotina</taxon>
        <taxon>Leotiomycetes</taxon>
        <taxon>Helotiales</taxon>
        <taxon>Sclerotiniaceae</taxon>
        <taxon>Botrytis</taxon>
    </lineage>
</organism>
<evidence type="ECO:0000313" key="1">
    <source>
        <dbReference type="EMBL" id="TGO80697.1"/>
    </source>
</evidence>
<sequence length="130" mass="14538">MSAGNQPKGFFCVYISTFVKAFIGNSREIQTSIAPSDAEKECQAIFEVVTASSEALARRIISGCFLVTIAPPRELMNKFRSYRKVMACHKFNSGQEFLKKPGKLTSLQRRQPHISGVNYWSLARISKSIS</sequence>
<comment type="caution">
    <text evidence="1">The sequence shown here is derived from an EMBL/GenBank/DDBJ whole genome shotgun (WGS) entry which is preliminary data.</text>
</comment>
<reference evidence="1 2" key="1">
    <citation type="submission" date="2017-12" db="EMBL/GenBank/DDBJ databases">
        <title>Comparative genomics of Botrytis spp.</title>
        <authorList>
            <person name="Valero-Jimenez C.A."/>
            <person name="Tapia P."/>
            <person name="Veloso J."/>
            <person name="Silva-Moreno E."/>
            <person name="Staats M."/>
            <person name="Valdes J.H."/>
            <person name="Van Kan J.A.L."/>
        </authorList>
    </citation>
    <scope>NUCLEOTIDE SEQUENCE [LARGE SCALE GENOMIC DNA]</scope>
    <source>
        <strain evidence="1 2">Be9601</strain>
    </source>
</reference>